<evidence type="ECO:0000313" key="4">
    <source>
        <dbReference type="EMBL" id="MFC3765756.1"/>
    </source>
</evidence>
<organism evidence="4 5">
    <name type="scientific">Tenggerimyces flavus</name>
    <dbReference type="NCBI Taxonomy" id="1708749"/>
    <lineage>
        <taxon>Bacteria</taxon>
        <taxon>Bacillati</taxon>
        <taxon>Actinomycetota</taxon>
        <taxon>Actinomycetes</taxon>
        <taxon>Propionibacteriales</taxon>
        <taxon>Nocardioidaceae</taxon>
        <taxon>Tenggerimyces</taxon>
    </lineage>
</organism>
<gene>
    <name evidence="4" type="ORF">ACFOUW_33320</name>
</gene>
<dbReference type="Gene3D" id="3.40.630.30">
    <property type="match status" value="1"/>
</dbReference>
<dbReference type="EC" id="2.3.-.-" evidence="4"/>
<feature type="domain" description="N-acetyltransferase" evidence="3">
    <location>
        <begin position="4"/>
        <end position="152"/>
    </location>
</feature>
<dbReference type="EMBL" id="JBHRZH010000043">
    <property type="protein sequence ID" value="MFC3765756.1"/>
    <property type="molecule type" value="Genomic_DNA"/>
</dbReference>
<evidence type="ECO:0000259" key="3">
    <source>
        <dbReference type="PROSITE" id="PS51186"/>
    </source>
</evidence>
<dbReference type="InterPro" id="IPR016181">
    <property type="entry name" value="Acyl_CoA_acyltransferase"/>
</dbReference>
<keyword evidence="2 4" id="KW-0012">Acyltransferase</keyword>
<dbReference type="Pfam" id="PF00583">
    <property type="entry name" value="Acetyltransf_1"/>
    <property type="match status" value="1"/>
</dbReference>
<keyword evidence="5" id="KW-1185">Reference proteome</keyword>
<dbReference type="CDD" id="cd04301">
    <property type="entry name" value="NAT_SF"/>
    <property type="match status" value="1"/>
</dbReference>
<sequence length="152" mass="17207">MTVVKVRRASAEDVPALATLRRAWTEEQNGEVVDPNFEARFAEWFATESGRRVAWIASVDDRPIGMLNLAVFTRMPRPGVEPNRWGYIANVFVLEAHRDSGVGRLLVEEAVTFARDEDLVRLVLSPSPRSVPFYERAGFATTDRLMMWTPKA</sequence>
<evidence type="ECO:0000256" key="2">
    <source>
        <dbReference type="ARBA" id="ARBA00023315"/>
    </source>
</evidence>
<dbReference type="PANTHER" id="PTHR43877">
    <property type="entry name" value="AMINOALKYLPHOSPHONATE N-ACETYLTRANSFERASE-RELATED-RELATED"/>
    <property type="match status" value="1"/>
</dbReference>
<dbReference type="PROSITE" id="PS51186">
    <property type="entry name" value="GNAT"/>
    <property type="match status" value="1"/>
</dbReference>
<evidence type="ECO:0000256" key="1">
    <source>
        <dbReference type="ARBA" id="ARBA00022679"/>
    </source>
</evidence>
<reference evidence="5" key="1">
    <citation type="journal article" date="2019" name="Int. J. Syst. Evol. Microbiol.">
        <title>The Global Catalogue of Microorganisms (GCM) 10K type strain sequencing project: providing services to taxonomists for standard genome sequencing and annotation.</title>
        <authorList>
            <consortium name="The Broad Institute Genomics Platform"/>
            <consortium name="The Broad Institute Genome Sequencing Center for Infectious Disease"/>
            <person name="Wu L."/>
            <person name="Ma J."/>
        </authorList>
    </citation>
    <scope>NUCLEOTIDE SEQUENCE [LARGE SCALE GENOMIC DNA]</scope>
    <source>
        <strain evidence="5">CGMCC 4.7241</strain>
    </source>
</reference>
<dbReference type="RefSeq" id="WP_205121029.1">
    <property type="nucleotide sequence ID" value="NZ_JAFBCM010000001.1"/>
</dbReference>
<dbReference type="GO" id="GO:0016746">
    <property type="term" value="F:acyltransferase activity"/>
    <property type="evidence" value="ECO:0007669"/>
    <property type="project" value="UniProtKB-KW"/>
</dbReference>
<proteinExistence type="predicted"/>
<evidence type="ECO:0000313" key="5">
    <source>
        <dbReference type="Proteomes" id="UP001595699"/>
    </source>
</evidence>
<comment type="caution">
    <text evidence="4">The sequence shown here is derived from an EMBL/GenBank/DDBJ whole genome shotgun (WGS) entry which is preliminary data.</text>
</comment>
<dbReference type="SUPFAM" id="SSF55729">
    <property type="entry name" value="Acyl-CoA N-acyltransferases (Nat)"/>
    <property type="match status" value="1"/>
</dbReference>
<protein>
    <submittedName>
        <fullName evidence="4">GNAT family N-acetyltransferase</fullName>
        <ecNumber evidence="4">2.3.-.-</ecNumber>
    </submittedName>
</protein>
<accession>A0ABV7YM28</accession>
<dbReference type="InterPro" id="IPR000182">
    <property type="entry name" value="GNAT_dom"/>
</dbReference>
<dbReference type="Proteomes" id="UP001595699">
    <property type="component" value="Unassembled WGS sequence"/>
</dbReference>
<name>A0ABV7YM28_9ACTN</name>
<keyword evidence="1 4" id="KW-0808">Transferase</keyword>
<dbReference type="InterPro" id="IPR050832">
    <property type="entry name" value="Bact_Acetyltransf"/>
</dbReference>